<feature type="domain" description="Glutamine amidotransferase type-2" evidence="9">
    <location>
        <begin position="2"/>
        <end position="211"/>
    </location>
</feature>
<evidence type="ECO:0000256" key="2">
    <source>
        <dbReference type="ARBA" id="ARBA00005752"/>
    </source>
</evidence>
<comment type="pathway">
    <text evidence="1">Amino-acid biosynthesis; L-asparagine biosynthesis; L-asparagine from L-aspartate (L-Gln route): step 1/1.</text>
</comment>
<dbReference type="CDD" id="cd01991">
    <property type="entry name" value="Asn_synthase_B_C"/>
    <property type="match status" value="1"/>
</dbReference>
<dbReference type="SUPFAM" id="SSF56235">
    <property type="entry name" value="N-terminal nucleophile aminohydrolases (Ntn hydrolases)"/>
    <property type="match status" value="1"/>
</dbReference>
<evidence type="ECO:0000259" key="9">
    <source>
        <dbReference type="PROSITE" id="PS51278"/>
    </source>
</evidence>
<dbReference type="CDD" id="cd00712">
    <property type="entry name" value="AsnB"/>
    <property type="match status" value="1"/>
</dbReference>
<evidence type="ECO:0000256" key="7">
    <source>
        <dbReference type="ARBA" id="ARBA00022962"/>
    </source>
</evidence>
<dbReference type="InterPro" id="IPR001962">
    <property type="entry name" value="Asn_synthase"/>
</dbReference>
<dbReference type="InterPro" id="IPR017932">
    <property type="entry name" value="GATase_2_dom"/>
</dbReference>
<dbReference type="RefSeq" id="WP_344154129.1">
    <property type="nucleotide sequence ID" value="NZ_BAAANF010000015.1"/>
</dbReference>
<name>A0ABN2HQM5_9ACTN</name>
<evidence type="ECO:0000313" key="10">
    <source>
        <dbReference type="EMBL" id="GAA1691465.1"/>
    </source>
</evidence>
<sequence>MCGIGAVYAFGAAVDPRVLPPMRRLLAHRGPDDEGEWIAPGATAGLVHTRLSIIGLERGRQPMLNEDGRLGATVNGEFYDFERIRRELVAKGHPFGSDSDSEILLHLYEESGEQCLESLRGEFAFCLWDGGRGRLFAARDRFGAKPLFYAHWNGMLLVASEIKALLAAGVPARWDLTATLGQLFLCLPEDGTLFEGIRQLPPGHFMLADAGGVRIERYWDMDYPLEAEAGGDESGHVDRLRAALEEAVTLRLRADVPVGCFLSGGLDSSSVLGIASRHSASPLSAFTVCFEDSHYDESHYARGMADFAGARFVPSAVRGADLAAHFRQAVWHGEMFALNGHGVARYLHCQAIKDAGWKVVLSGSGSDDLLGGYPSARQDMLQMIRLRSGARPDPQPGLLPGVRAKLGFVPSWMGKLATDRSLLLLLLHPQMVELYERQDPFDAFVDAIDPGQLRDRDLVIQSLYLWTKAFLGNYELLAERLEMAHGVEVRLPFLDHHLFEVIKMIPSHLLIKEQQEKYVLRQAARGFLPDLVHGRSKHSFTAPPITLETKGPFHELLQDSLRSQKFGDVPLFDQVAVIELLDRLPDLGEDVKLSLDGVMTMILSSALLQEFHSPSA</sequence>
<dbReference type="Pfam" id="PF00733">
    <property type="entry name" value="Asn_synthase"/>
    <property type="match status" value="1"/>
</dbReference>
<keyword evidence="6" id="KW-0061">Asparagine biosynthesis</keyword>
<dbReference type="EMBL" id="BAAANF010000015">
    <property type="protein sequence ID" value="GAA1691465.1"/>
    <property type="molecule type" value="Genomic_DNA"/>
</dbReference>
<evidence type="ECO:0000313" key="11">
    <source>
        <dbReference type="Proteomes" id="UP001500280"/>
    </source>
</evidence>
<dbReference type="EC" id="6.3.5.4" evidence="3"/>
<evidence type="ECO:0000256" key="6">
    <source>
        <dbReference type="ARBA" id="ARBA00022888"/>
    </source>
</evidence>
<evidence type="ECO:0000256" key="3">
    <source>
        <dbReference type="ARBA" id="ARBA00012737"/>
    </source>
</evidence>
<dbReference type="Proteomes" id="UP001500280">
    <property type="component" value="Unassembled WGS sequence"/>
</dbReference>
<dbReference type="PANTHER" id="PTHR43284:SF1">
    <property type="entry name" value="ASPARAGINE SYNTHETASE"/>
    <property type="match status" value="1"/>
</dbReference>
<dbReference type="PIRSF" id="PIRSF001589">
    <property type="entry name" value="Asn_synthetase_glu-h"/>
    <property type="match status" value="1"/>
</dbReference>
<evidence type="ECO:0000256" key="5">
    <source>
        <dbReference type="ARBA" id="ARBA00022840"/>
    </source>
</evidence>
<protein>
    <recommendedName>
        <fullName evidence="3">asparagine synthase (glutamine-hydrolyzing)</fullName>
        <ecNumber evidence="3">6.3.5.4</ecNumber>
    </recommendedName>
</protein>
<dbReference type="InterPro" id="IPR006426">
    <property type="entry name" value="Asn_synth_AEB"/>
</dbReference>
<keyword evidence="6" id="KW-0028">Amino-acid biosynthesis</keyword>
<keyword evidence="4" id="KW-0547">Nucleotide-binding</keyword>
<dbReference type="InterPro" id="IPR033738">
    <property type="entry name" value="AsnB_N"/>
</dbReference>
<proteinExistence type="inferred from homology"/>
<dbReference type="InterPro" id="IPR051786">
    <property type="entry name" value="ASN_synthetase/amidase"/>
</dbReference>
<dbReference type="PANTHER" id="PTHR43284">
    <property type="entry name" value="ASPARAGINE SYNTHETASE (GLUTAMINE-HYDROLYZING)"/>
    <property type="match status" value="1"/>
</dbReference>
<dbReference type="PROSITE" id="PS51278">
    <property type="entry name" value="GATASE_TYPE_2"/>
    <property type="match status" value="1"/>
</dbReference>
<gene>
    <name evidence="10" type="primary">asnB_2</name>
    <name evidence="10" type="ORF">GCM10009745_40990</name>
</gene>
<dbReference type="Pfam" id="PF13537">
    <property type="entry name" value="GATase_7"/>
    <property type="match status" value="1"/>
</dbReference>
<evidence type="ECO:0000256" key="4">
    <source>
        <dbReference type="ARBA" id="ARBA00022741"/>
    </source>
</evidence>
<evidence type="ECO:0000256" key="8">
    <source>
        <dbReference type="ARBA" id="ARBA00048741"/>
    </source>
</evidence>
<dbReference type="InterPro" id="IPR014729">
    <property type="entry name" value="Rossmann-like_a/b/a_fold"/>
</dbReference>
<dbReference type="Gene3D" id="3.40.50.620">
    <property type="entry name" value="HUPs"/>
    <property type="match status" value="1"/>
</dbReference>
<evidence type="ECO:0000256" key="1">
    <source>
        <dbReference type="ARBA" id="ARBA00005187"/>
    </source>
</evidence>
<dbReference type="SUPFAM" id="SSF52402">
    <property type="entry name" value="Adenine nucleotide alpha hydrolases-like"/>
    <property type="match status" value="1"/>
</dbReference>
<comment type="similarity">
    <text evidence="2">Belongs to the asparagine synthetase family.</text>
</comment>
<dbReference type="InterPro" id="IPR029055">
    <property type="entry name" value="Ntn_hydrolases_N"/>
</dbReference>
<organism evidence="10 11">
    <name type="scientific">Kribbella yunnanensis</name>
    <dbReference type="NCBI Taxonomy" id="190194"/>
    <lineage>
        <taxon>Bacteria</taxon>
        <taxon>Bacillati</taxon>
        <taxon>Actinomycetota</taxon>
        <taxon>Actinomycetes</taxon>
        <taxon>Propionibacteriales</taxon>
        <taxon>Kribbellaceae</taxon>
        <taxon>Kribbella</taxon>
    </lineage>
</organism>
<keyword evidence="7" id="KW-0315">Glutamine amidotransferase</keyword>
<keyword evidence="11" id="KW-1185">Reference proteome</keyword>
<comment type="catalytic activity">
    <reaction evidence="8">
        <text>L-aspartate + L-glutamine + ATP + H2O = L-asparagine + L-glutamate + AMP + diphosphate + H(+)</text>
        <dbReference type="Rhea" id="RHEA:12228"/>
        <dbReference type="ChEBI" id="CHEBI:15377"/>
        <dbReference type="ChEBI" id="CHEBI:15378"/>
        <dbReference type="ChEBI" id="CHEBI:29985"/>
        <dbReference type="ChEBI" id="CHEBI:29991"/>
        <dbReference type="ChEBI" id="CHEBI:30616"/>
        <dbReference type="ChEBI" id="CHEBI:33019"/>
        <dbReference type="ChEBI" id="CHEBI:58048"/>
        <dbReference type="ChEBI" id="CHEBI:58359"/>
        <dbReference type="ChEBI" id="CHEBI:456215"/>
        <dbReference type="EC" id="6.3.5.4"/>
    </reaction>
</comment>
<keyword evidence="5" id="KW-0067">ATP-binding</keyword>
<reference evidence="10 11" key="1">
    <citation type="journal article" date="2019" name="Int. J. Syst. Evol. Microbiol.">
        <title>The Global Catalogue of Microorganisms (GCM) 10K type strain sequencing project: providing services to taxonomists for standard genome sequencing and annotation.</title>
        <authorList>
            <consortium name="The Broad Institute Genomics Platform"/>
            <consortium name="The Broad Institute Genome Sequencing Center for Infectious Disease"/>
            <person name="Wu L."/>
            <person name="Ma J."/>
        </authorList>
    </citation>
    <scope>NUCLEOTIDE SEQUENCE [LARGE SCALE GENOMIC DNA]</scope>
    <source>
        <strain evidence="10 11">JCM 14307</strain>
    </source>
</reference>
<accession>A0ABN2HQM5</accession>
<dbReference type="Gene3D" id="3.60.20.10">
    <property type="entry name" value="Glutamine Phosphoribosylpyrophosphate, subunit 1, domain 1"/>
    <property type="match status" value="1"/>
</dbReference>
<comment type="caution">
    <text evidence="10">The sequence shown here is derived from an EMBL/GenBank/DDBJ whole genome shotgun (WGS) entry which is preliminary data.</text>
</comment>
<dbReference type="NCBIfam" id="TIGR01536">
    <property type="entry name" value="asn_synth_AEB"/>
    <property type="match status" value="1"/>
</dbReference>